<dbReference type="NCBIfam" id="TIGR01930">
    <property type="entry name" value="AcCoA-C-Actrans"/>
    <property type="match status" value="1"/>
</dbReference>
<evidence type="ECO:0000256" key="1">
    <source>
        <dbReference type="ARBA" id="ARBA00010982"/>
    </source>
</evidence>
<feature type="domain" description="Thiolase N-terminal" evidence="5">
    <location>
        <begin position="187"/>
        <end position="452"/>
    </location>
</feature>
<dbReference type="InterPro" id="IPR050521">
    <property type="entry name" value="3-ketoacyl-CoA_Thiolase"/>
</dbReference>
<dbReference type="InterPro" id="IPR016039">
    <property type="entry name" value="Thiolase-like"/>
</dbReference>
<keyword evidence="8" id="KW-1185">Reference proteome</keyword>
<evidence type="ECO:0000256" key="4">
    <source>
        <dbReference type="SAM" id="MobiDB-lite"/>
    </source>
</evidence>
<keyword evidence="2 7" id="KW-0808">Transferase</keyword>
<dbReference type="GO" id="GO:0003985">
    <property type="term" value="F:acetyl-CoA C-acetyltransferase activity"/>
    <property type="evidence" value="ECO:0007669"/>
    <property type="project" value="UniProtKB-EC"/>
</dbReference>
<dbReference type="EC" id="2.3.1.9" evidence="7"/>
<feature type="compositionally biased region" description="Basic and acidic residues" evidence="4">
    <location>
        <begin position="68"/>
        <end position="79"/>
    </location>
</feature>
<dbReference type="InterPro" id="IPR002155">
    <property type="entry name" value="Thiolase"/>
</dbReference>
<feature type="compositionally biased region" description="Polar residues" evidence="4">
    <location>
        <begin position="115"/>
        <end position="134"/>
    </location>
</feature>
<feature type="compositionally biased region" description="Polar residues" evidence="4">
    <location>
        <begin position="1"/>
        <end position="22"/>
    </location>
</feature>
<organism evidence="7 8">
    <name type="scientific">Psychrobacter raelei</name>
    <dbReference type="NCBI Taxonomy" id="2565531"/>
    <lineage>
        <taxon>Bacteria</taxon>
        <taxon>Pseudomonadati</taxon>
        <taxon>Pseudomonadota</taxon>
        <taxon>Gammaproteobacteria</taxon>
        <taxon>Moraxellales</taxon>
        <taxon>Moraxellaceae</taxon>
        <taxon>Psychrobacter</taxon>
    </lineage>
</organism>
<keyword evidence="3 7" id="KW-0012">Acyltransferase</keyword>
<dbReference type="InterPro" id="IPR020617">
    <property type="entry name" value="Thiolase_C"/>
</dbReference>
<dbReference type="NCBIfam" id="NF006740">
    <property type="entry name" value="PRK09268.1"/>
    <property type="match status" value="1"/>
</dbReference>
<dbReference type="PANTHER" id="PTHR42689:SF1">
    <property type="entry name" value="ACETYL-COA ACYLTRANSFERASE FADA2 (3-KETOACYL-COA THIOLASE) (BETA-KETOTHIOLASE)-RELATED"/>
    <property type="match status" value="1"/>
</dbReference>
<dbReference type="AlphaFoldDB" id="A0AAU6PTJ7"/>
<dbReference type="EMBL" id="CP093310">
    <property type="protein sequence ID" value="WXX23777.1"/>
    <property type="molecule type" value="Genomic_DNA"/>
</dbReference>
<sequence length="608" mass="64469">MSNSNQSNKSADKSSAVTSTVVNKAGESLLNDTNNAAPTKDSNTTSDFSKLQQEVVSTSKTEADTVISEDRAAKQKIIAEAKAQAQQEDNLSQIDEPAQEATQVKDNKADDAQTQKESNQTESKQAQKQATKSTAEAPKQEASDNTNQTQKQSGDKPANQSPADKSKTNKESSMSDNSKTSNLPRRVAILGGNRIPFARSNGPYADASNIDMLSAALNGLVERYELQGERVGEVVAGAVLKLSRDLNLTRESALNTALDPQTPAYDVSQACGTGLQATFAASNKIALGIIDSAITGGVDTTSDAPIAVGDGLRKALIKLGAARNNKQRLSALTSINPKELIDAPQNGEPRTGLSMGDHQAITALEWNISREAQDELAVKSHQNLARAYEEGFFDDLITPYKGLTRDNNLRPDSSLEKLATLKPVFGKRNANPTMTAANSTPLTDGASCVLLGTDEWAEAHGLKPLAYIVHQETAAVDFIGKNGPKEGLLMAPAYAVPRMLARAGLTLQDFDFYEIHEAFASQVLSTLAAWEDETFCKERLGLDAPLGSIDRSKLNVNGSSLAAGHPFAATGGRILATAAKLLDQKGSGRALISICAAGGQGVTCILEK</sequence>
<dbReference type="Pfam" id="PF00108">
    <property type="entry name" value="Thiolase_N"/>
    <property type="match status" value="1"/>
</dbReference>
<dbReference type="InterPro" id="IPR020616">
    <property type="entry name" value="Thiolase_N"/>
</dbReference>
<dbReference type="KEGG" id="prae:MN210_09090"/>
<evidence type="ECO:0000313" key="7">
    <source>
        <dbReference type="EMBL" id="WXX23777.1"/>
    </source>
</evidence>
<dbReference type="SUPFAM" id="SSF53901">
    <property type="entry name" value="Thiolase-like"/>
    <property type="match status" value="2"/>
</dbReference>
<evidence type="ECO:0000256" key="2">
    <source>
        <dbReference type="ARBA" id="ARBA00022679"/>
    </source>
</evidence>
<dbReference type="CDD" id="cd00751">
    <property type="entry name" value="thiolase"/>
    <property type="match status" value="1"/>
</dbReference>
<feature type="domain" description="Thiolase C-terminal" evidence="6">
    <location>
        <begin position="463"/>
        <end position="608"/>
    </location>
</feature>
<feature type="compositionally biased region" description="Polar residues" evidence="4">
    <location>
        <begin position="143"/>
        <end position="163"/>
    </location>
</feature>
<comment type="similarity">
    <text evidence="1">Belongs to the thiolase-like superfamily. Thiolase family.</text>
</comment>
<accession>A0AAU6PTJ7</accession>
<feature type="compositionally biased region" description="Polar residues" evidence="4">
    <location>
        <begin position="30"/>
        <end position="60"/>
    </location>
</feature>
<reference evidence="7" key="1">
    <citation type="submission" date="2024-03" db="EMBL/GenBank/DDBJ databases">
        <title>Psychrobacter raelis sp. nov. isolated from a dog with peritonitis.</title>
        <authorList>
            <person name="Schiavone A."/>
            <person name="Manzulli V."/>
            <person name="Camarda A."/>
            <person name="Cafiero M.A."/>
            <person name="Vasco I."/>
            <person name="Marino L."/>
            <person name="Pennuzzi G."/>
            <person name="Serrecchia L."/>
            <person name="Galante D."/>
            <person name="Pugliese N."/>
        </authorList>
    </citation>
    <scope>NUCLEOTIDE SEQUENCE</scope>
    <source>
        <strain evidence="7">PraFG1</strain>
    </source>
</reference>
<evidence type="ECO:0000256" key="3">
    <source>
        <dbReference type="ARBA" id="ARBA00023315"/>
    </source>
</evidence>
<feature type="region of interest" description="Disordered" evidence="4">
    <location>
        <begin position="1"/>
        <end position="186"/>
    </location>
</feature>
<dbReference type="Pfam" id="PF02803">
    <property type="entry name" value="Thiolase_C"/>
    <property type="match status" value="1"/>
</dbReference>
<evidence type="ECO:0000313" key="8">
    <source>
        <dbReference type="Proteomes" id="UP000829560"/>
    </source>
</evidence>
<feature type="compositionally biased region" description="Polar residues" evidence="4">
    <location>
        <begin position="171"/>
        <end position="183"/>
    </location>
</feature>
<dbReference type="Gene3D" id="3.40.47.10">
    <property type="match status" value="1"/>
</dbReference>
<protein>
    <submittedName>
        <fullName evidence="7">Acetyl-CoA C-acetyltransferase</fullName>
        <ecNumber evidence="7">2.3.1.9</ecNumber>
    </submittedName>
</protein>
<evidence type="ECO:0000259" key="5">
    <source>
        <dbReference type="Pfam" id="PF00108"/>
    </source>
</evidence>
<feature type="compositionally biased region" description="Basic and acidic residues" evidence="4">
    <location>
        <begin position="103"/>
        <end position="114"/>
    </location>
</feature>
<dbReference type="Proteomes" id="UP000829560">
    <property type="component" value="Chromosome"/>
</dbReference>
<evidence type="ECO:0000259" key="6">
    <source>
        <dbReference type="Pfam" id="PF02803"/>
    </source>
</evidence>
<name>A0AAU6PTJ7_9GAMM</name>
<dbReference type="GO" id="GO:0005829">
    <property type="term" value="C:cytosol"/>
    <property type="evidence" value="ECO:0007669"/>
    <property type="project" value="TreeGrafter"/>
</dbReference>
<dbReference type="PANTHER" id="PTHR42689">
    <property type="entry name" value="ACETYL-COA ACYLTRANSFERASE FADA2 (3-KETOACYL-COA THIOLASE) (BETA-KETOTHIOLASE)-RELATED"/>
    <property type="match status" value="1"/>
</dbReference>
<proteinExistence type="inferred from homology"/>
<dbReference type="RefSeq" id="WP_338411955.1">
    <property type="nucleotide sequence ID" value="NZ_CP093310.2"/>
</dbReference>
<gene>
    <name evidence="7" type="ORF">MN210_09090</name>
</gene>